<reference evidence="2" key="1">
    <citation type="submission" date="2023-12" db="EMBL/GenBank/DDBJ databases">
        <title>Genome assembly of Anisodus tanguticus.</title>
        <authorList>
            <person name="Wang Y.-J."/>
        </authorList>
    </citation>
    <scope>NUCLEOTIDE SEQUENCE</scope>
    <source>
        <strain evidence="2">KB-2021</strain>
        <tissue evidence="2">Leaf</tissue>
    </source>
</reference>
<dbReference type="Pfam" id="PF17921">
    <property type="entry name" value="Integrase_H2C2"/>
    <property type="match status" value="1"/>
</dbReference>
<dbReference type="EMBL" id="JAVYJV010000001">
    <property type="protein sequence ID" value="KAK4380234.1"/>
    <property type="molecule type" value="Genomic_DNA"/>
</dbReference>
<dbReference type="InterPro" id="IPR041588">
    <property type="entry name" value="Integrase_H2C2"/>
</dbReference>
<comment type="caution">
    <text evidence="2">The sequence shown here is derived from an EMBL/GenBank/DDBJ whole genome shotgun (WGS) entry which is preliminary data.</text>
</comment>
<evidence type="ECO:0000313" key="3">
    <source>
        <dbReference type="Proteomes" id="UP001291623"/>
    </source>
</evidence>
<name>A0AAE1T0H1_9SOLA</name>
<keyword evidence="3" id="KW-1185">Reference proteome</keyword>
<dbReference type="Gene3D" id="1.10.340.70">
    <property type="match status" value="1"/>
</dbReference>
<evidence type="ECO:0000259" key="1">
    <source>
        <dbReference type="Pfam" id="PF17921"/>
    </source>
</evidence>
<dbReference type="AlphaFoldDB" id="A0AAE1T0H1"/>
<organism evidence="2 3">
    <name type="scientific">Anisodus tanguticus</name>
    <dbReference type="NCBI Taxonomy" id="243964"/>
    <lineage>
        <taxon>Eukaryota</taxon>
        <taxon>Viridiplantae</taxon>
        <taxon>Streptophyta</taxon>
        <taxon>Embryophyta</taxon>
        <taxon>Tracheophyta</taxon>
        <taxon>Spermatophyta</taxon>
        <taxon>Magnoliopsida</taxon>
        <taxon>eudicotyledons</taxon>
        <taxon>Gunneridae</taxon>
        <taxon>Pentapetalae</taxon>
        <taxon>asterids</taxon>
        <taxon>lamiids</taxon>
        <taxon>Solanales</taxon>
        <taxon>Solanaceae</taxon>
        <taxon>Solanoideae</taxon>
        <taxon>Hyoscyameae</taxon>
        <taxon>Anisodus</taxon>
    </lineage>
</organism>
<feature type="domain" description="Integrase zinc-binding" evidence="1">
    <location>
        <begin position="23"/>
        <end position="72"/>
    </location>
</feature>
<dbReference type="Proteomes" id="UP001291623">
    <property type="component" value="Unassembled WGS sequence"/>
</dbReference>
<sequence length="72" mass="8562">MIDSEGVLRIRGRVCVPHVGDLTILIMEKAHCSRYSIHTGDTKMYCDLRKHYWYGRIKRDIVDFVSWCQNFQ</sequence>
<protein>
    <recommendedName>
        <fullName evidence="1">Integrase zinc-binding domain-containing protein</fullName>
    </recommendedName>
</protein>
<evidence type="ECO:0000313" key="2">
    <source>
        <dbReference type="EMBL" id="KAK4380234.1"/>
    </source>
</evidence>
<gene>
    <name evidence="2" type="ORF">RND71_002096</name>
</gene>
<accession>A0AAE1T0H1</accession>
<proteinExistence type="predicted"/>